<accession>A0A259TX19</accession>
<dbReference type="PANTHER" id="PTHR31131:SF6">
    <property type="entry name" value="CASTOR ACT DOMAIN-CONTAINING PROTEIN"/>
    <property type="match status" value="1"/>
</dbReference>
<feature type="domain" description="CASTOR ACT" evidence="1">
    <location>
        <begin position="55"/>
        <end position="116"/>
    </location>
</feature>
<dbReference type="InterPro" id="IPR049447">
    <property type="entry name" value="A9CJY8-like_N"/>
</dbReference>
<comment type="caution">
    <text evidence="3">The sequence shown here is derived from an EMBL/GenBank/DDBJ whole genome shotgun (WGS) entry which is preliminary data.</text>
</comment>
<dbReference type="RefSeq" id="WP_218827549.1">
    <property type="nucleotide sequence ID" value="NZ_MQWB01000001.1"/>
</dbReference>
<dbReference type="InParanoid" id="A0A259TX19"/>
<dbReference type="AlphaFoldDB" id="A0A259TX19"/>
<dbReference type="InterPro" id="IPR051719">
    <property type="entry name" value="CASTOR_mTORC1"/>
</dbReference>
<dbReference type="InterPro" id="IPR016540">
    <property type="entry name" value="UCP008459"/>
</dbReference>
<dbReference type="Pfam" id="PF21631">
    <property type="entry name" value="A9CJY8-like_N"/>
    <property type="match status" value="1"/>
</dbReference>
<dbReference type="Pfam" id="PF13840">
    <property type="entry name" value="ACT_7"/>
    <property type="match status" value="1"/>
</dbReference>
<dbReference type="InterPro" id="IPR027795">
    <property type="entry name" value="CASTOR_ACT_dom"/>
</dbReference>
<evidence type="ECO:0000259" key="1">
    <source>
        <dbReference type="Pfam" id="PF13840"/>
    </source>
</evidence>
<dbReference type="InterPro" id="IPR045865">
    <property type="entry name" value="ACT-like_dom_sf"/>
</dbReference>
<dbReference type="Proteomes" id="UP000216446">
    <property type="component" value="Unassembled WGS sequence"/>
</dbReference>
<evidence type="ECO:0000259" key="2">
    <source>
        <dbReference type="Pfam" id="PF21631"/>
    </source>
</evidence>
<dbReference type="EMBL" id="MQWB01000001">
    <property type="protein sequence ID" value="OZC02261.1"/>
    <property type="molecule type" value="Genomic_DNA"/>
</dbReference>
<reference evidence="3 4" key="1">
    <citation type="submission" date="2016-11" db="EMBL/GenBank/DDBJ databases">
        <title>Study of marine rhodopsin-containing bacteria.</title>
        <authorList>
            <person name="Yoshizawa S."/>
            <person name="Kumagai Y."/>
            <person name="Kogure K."/>
        </authorList>
    </citation>
    <scope>NUCLEOTIDE SEQUENCE [LARGE SCALE GENOMIC DNA]</scope>
    <source>
        <strain evidence="3 4">SG-29</strain>
    </source>
</reference>
<dbReference type="Gene3D" id="3.30.2130.10">
    <property type="entry name" value="VC0802-like"/>
    <property type="match status" value="1"/>
</dbReference>
<evidence type="ECO:0000313" key="3">
    <source>
        <dbReference type="EMBL" id="OZC02261.1"/>
    </source>
</evidence>
<organism evidence="3 4">
    <name type="scientific">Rubricoccus marinus</name>
    <dbReference type="NCBI Taxonomy" id="716817"/>
    <lineage>
        <taxon>Bacteria</taxon>
        <taxon>Pseudomonadati</taxon>
        <taxon>Rhodothermota</taxon>
        <taxon>Rhodothermia</taxon>
        <taxon>Rhodothermales</taxon>
        <taxon>Rubricoccaceae</taxon>
        <taxon>Rubricoccus</taxon>
    </lineage>
</organism>
<proteinExistence type="predicted"/>
<name>A0A259TX19_9BACT</name>
<sequence>MRLTLALEPLAVCRLAPEAEVEEWMWRGPLASVTRTGAELSVVCAQEAVPEGVQAERGWRAMAIAGSLDFALTGVLASLAEPLAEAGVPVFVVSTFDTDWLLVKDDRLDDAFAALHARGHEVRNA</sequence>
<dbReference type="PIRSF" id="PIRSF008459">
    <property type="entry name" value="UCP008459"/>
    <property type="match status" value="1"/>
</dbReference>
<feature type="domain" description="A9CJY8-like N-terminal" evidence="2">
    <location>
        <begin position="11"/>
        <end position="51"/>
    </location>
</feature>
<keyword evidence="4" id="KW-1185">Reference proteome</keyword>
<gene>
    <name evidence="3" type="ORF">BSZ36_04215</name>
</gene>
<protein>
    <submittedName>
        <fullName evidence="3">Uncharacterized protein</fullName>
    </submittedName>
</protein>
<dbReference type="PANTHER" id="PTHR31131">
    <property type="entry name" value="CHROMOSOME 1, WHOLE GENOME SHOTGUN SEQUENCE"/>
    <property type="match status" value="1"/>
</dbReference>
<dbReference type="SUPFAM" id="SSF55021">
    <property type="entry name" value="ACT-like"/>
    <property type="match status" value="2"/>
</dbReference>
<evidence type="ECO:0000313" key="4">
    <source>
        <dbReference type="Proteomes" id="UP000216446"/>
    </source>
</evidence>